<dbReference type="Proteomes" id="UP000092666">
    <property type="component" value="Unassembled WGS sequence"/>
</dbReference>
<accession>A0A1B9GTV2</accession>
<feature type="transmembrane region" description="Helical" evidence="5">
    <location>
        <begin position="247"/>
        <end position="267"/>
    </location>
</feature>
<feature type="transmembrane region" description="Helical" evidence="5">
    <location>
        <begin position="106"/>
        <end position="129"/>
    </location>
</feature>
<feature type="transmembrane region" description="Helical" evidence="5">
    <location>
        <begin position="308"/>
        <end position="333"/>
    </location>
</feature>
<proteinExistence type="predicted"/>
<dbReference type="OrthoDB" id="191139at2759"/>
<gene>
    <name evidence="6" type="ORF">I316_04005</name>
</gene>
<sequence>MLLQSASEVLSTVWSSTQASLSVILVLVYGFFARKLDILSPEGEESASKLCVTIFLPSLLFSEIGPLASWENLQQYWIIIAYALVFQAISWIVGVIGVVVFKMPPWIVPCMVFNNATSMPLLLLSSLGKNGTLSPLVGKDSLDDVLDRGQVYLLINALVCNLTRFSFGPVMMKKHPLDIPHPWSHSESPHAIKQLVDEVRGYPEVQPYENQDEETPLLDQVKTGGKRSWRALKIVKKSVAGFMNPPMYGGLAAITLGVIPFTHRWLFEKGFLSPVSESIDKIGKLYAALQMLVIGAHLKSKKGSRPPIFTLIYLFVFRFAIMPVISTAMVYGVRKGLGDRILADPVLDFVMMIAPVGPPALTLAAIVEMSDTHEETETAVAKTIVISYALTPLISASVTAALAVVQKLY</sequence>
<dbReference type="GO" id="GO:0016020">
    <property type="term" value="C:membrane"/>
    <property type="evidence" value="ECO:0007669"/>
    <property type="project" value="UniProtKB-SubCell"/>
</dbReference>
<keyword evidence="3 5" id="KW-1133">Transmembrane helix</keyword>
<protein>
    <submittedName>
        <fullName evidence="6">Endoplasmic reticulum protein</fullName>
    </submittedName>
</protein>
<feature type="transmembrane region" description="Helical" evidence="5">
    <location>
        <begin position="76"/>
        <end position="99"/>
    </location>
</feature>
<keyword evidence="2 5" id="KW-0812">Transmembrane</keyword>
<evidence type="ECO:0000256" key="4">
    <source>
        <dbReference type="ARBA" id="ARBA00023136"/>
    </source>
</evidence>
<keyword evidence="4 5" id="KW-0472">Membrane</keyword>
<evidence type="ECO:0000313" key="6">
    <source>
        <dbReference type="EMBL" id="OCF34490.1"/>
    </source>
</evidence>
<dbReference type="AlphaFoldDB" id="A0A1B9GTV2"/>
<reference evidence="7" key="2">
    <citation type="submission" date="2013-12" db="EMBL/GenBank/DDBJ databases">
        <title>Evolution of pathogenesis and genome organization in the Tremellales.</title>
        <authorList>
            <person name="Cuomo C."/>
            <person name="Litvintseva A."/>
            <person name="Heitman J."/>
            <person name="Chen Y."/>
            <person name="Sun S."/>
            <person name="Springer D."/>
            <person name="Dromer F."/>
            <person name="Young S."/>
            <person name="Zeng Q."/>
            <person name="Chapman S."/>
            <person name="Gujja S."/>
            <person name="Saif S."/>
            <person name="Birren B."/>
        </authorList>
    </citation>
    <scope>NUCLEOTIDE SEQUENCE [LARGE SCALE GENOMIC DNA]</scope>
    <source>
        <strain evidence="7">BCC8398</strain>
    </source>
</reference>
<evidence type="ECO:0000256" key="1">
    <source>
        <dbReference type="ARBA" id="ARBA00004141"/>
    </source>
</evidence>
<dbReference type="EMBL" id="KV700125">
    <property type="protein sequence ID" value="OCF34490.1"/>
    <property type="molecule type" value="Genomic_DNA"/>
</dbReference>
<feature type="transmembrane region" description="Helical" evidence="5">
    <location>
        <begin position="12"/>
        <end position="32"/>
    </location>
</feature>
<comment type="subcellular location">
    <subcellularLocation>
        <location evidence="1">Membrane</location>
        <topology evidence="1">Multi-pass membrane protein</topology>
    </subcellularLocation>
</comment>
<keyword evidence="7" id="KW-1185">Reference proteome</keyword>
<dbReference type="PANTHER" id="PTHR31274:SF1">
    <property type="entry name" value="AGL149CP"/>
    <property type="match status" value="1"/>
</dbReference>
<dbReference type="GO" id="GO:0055085">
    <property type="term" value="P:transmembrane transport"/>
    <property type="evidence" value="ECO:0007669"/>
    <property type="project" value="InterPro"/>
</dbReference>
<dbReference type="InterPro" id="IPR004776">
    <property type="entry name" value="Mem_transp_PIN-like"/>
</dbReference>
<reference evidence="6 7" key="1">
    <citation type="submission" date="2013-07" db="EMBL/GenBank/DDBJ databases">
        <title>The Genome Sequence of Cryptococcus heveanensis BCC8398.</title>
        <authorList>
            <consortium name="The Broad Institute Genome Sequencing Platform"/>
            <person name="Cuomo C."/>
            <person name="Litvintseva A."/>
            <person name="Chen Y."/>
            <person name="Heitman J."/>
            <person name="Sun S."/>
            <person name="Springer D."/>
            <person name="Dromer F."/>
            <person name="Young S.K."/>
            <person name="Zeng Q."/>
            <person name="Gargeya S."/>
            <person name="Fitzgerald M."/>
            <person name="Abouelleil A."/>
            <person name="Alvarado L."/>
            <person name="Berlin A.M."/>
            <person name="Chapman S.B."/>
            <person name="Dewar J."/>
            <person name="Goldberg J."/>
            <person name="Griggs A."/>
            <person name="Gujja S."/>
            <person name="Hansen M."/>
            <person name="Howarth C."/>
            <person name="Imamovic A."/>
            <person name="Larimer J."/>
            <person name="McCowan C."/>
            <person name="Murphy C."/>
            <person name="Pearson M."/>
            <person name="Priest M."/>
            <person name="Roberts A."/>
            <person name="Saif S."/>
            <person name="Shea T."/>
            <person name="Sykes S."/>
            <person name="Wortman J."/>
            <person name="Nusbaum C."/>
            <person name="Birren B."/>
        </authorList>
    </citation>
    <scope>NUCLEOTIDE SEQUENCE [LARGE SCALE GENOMIC DNA]</scope>
    <source>
        <strain evidence="6 7">BCC8398</strain>
    </source>
</reference>
<evidence type="ECO:0000256" key="2">
    <source>
        <dbReference type="ARBA" id="ARBA00022692"/>
    </source>
</evidence>
<evidence type="ECO:0000256" key="3">
    <source>
        <dbReference type="ARBA" id="ARBA00022989"/>
    </source>
</evidence>
<evidence type="ECO:0000256" key="5">
    <source>
        <dbReference type="SAM" id="Phobius"/>
    </source>
</evidence>
<name>A0A1B9GTV2_9TREE</name>
<organism evidence="6 7">
    <name type="scientific">Kwoniella heveanensis BCC8398</name>
    <dbReference type="NCBI Taxonomy" id="1296120"/>
    <lineage>
        <taxon>Eukaryota</taxon>
        <taxon>Fungi</taxon>
        <taxon>Dikarya</taxon>
        <taxon>Basidiomycota</taxon>
        <taxon>Agaricomycotina</taxon>
        <taxon>Tremellomycetes</taxon>
        <taxon>Tremellales</taxon>
        <taxon>Cryptococcaceae</taxon>
        <taxon>Kwoniella</taxon>
    </lineage>
</organism>
<feature type="transmembrane region" description="Helical" evidence="5">
    <location>
        <begin position="379"/>
        <end position="405"/>
    </location>
</feature>
<dbReference type="STRING" id="1296120.A0A1B9GTV2"/>
<dbReference type="PANTHER" id="PTHR31274">
    <property type="entry name" value="PROTEIN ECM3"/>
    <property type="match status" value="1"/>
</dbReference>
<evidence type="ECO:0000313" key="7">
    <source>
        <dbReference type="Proteomes" id="UP000092666"/>
    </source>
</evidence>
<dbReference type="Pfam" id="PF03547">
    <property type="entry name" value="Mem_trans"/>
    <property type="match status" value="1"/>
</dbReference>
<feature type="transmembrane region" description="Helical" evidence="5">
    <location>
        <begin position="345"/>
        <end position="367"/>
    </location>
</feature>
<dbReference type="InterPro" id="IPR040254">
    <property type="entry name" value="Ecm3-like"/>
</dbReference>